<dbReference type="CDD" id="cd00009">
    <property type="entry name" value="AAA"/>
    <property type="match status" value="1"/>
</dbReference>
<dbReference type="GO" id="GO:0005524">
    <property type="term" value="F:ATP binding"/>
    <property type="evidence" value="ECO:0007669"/>
    <property type="project" value="UniProtKB-KW"/>
</dbReference>
<dbReference type="EMBL" id="AE017308">
    <property type="protein sequence ID" value="AAT27487.1"/>
    <property type="molecule type" value="Genomic_DNA"/>
</dbReference>
<dbReference type="GO" id="GO:0006270">
    <property type="term" value="P:DNA replication initiation"/>
    <property type="evidence" value="ECO:0007669"/>
    <property type="project" value="InterPro"/>
</dbReference>
<dbReference type="eggNOG" id="COG0593">
    <property type="taxonomic scope" value="Bacteria"/>
</dbReference>
<dbReference type="InterPro" id="IPR027417">
    <property type="entry name" value="P-loop_NTPase"/>
</dbReference>
<keyword evidence="6 7" id="KW-0238">DNA-binding</keyword>
<reference evidence="11 12" key="1">
    <citation type="journal article" date="2004" name="Genome Res.">
        <title>The complete genome and proteome of Mycoplasma mobile.</title>
        <authorList>
            <person name="Jaffe J.D."/>
            <person name="Stange-Thomann N."/>
            <person name="Smith C."/>
            <person name="DeCaprio D."/>
            <person name="Fisher S."/>
            <person name="Butler J."/>
            <person name="Calvo S."/>
            <person name="Elkins T."/>
            <person name="FitzGerald M.G."/>
            <person name="Hafez N."/>
            <person name="Kodira C.D."/>
            <person name="Major J."/>
            <person name="Wang S."/>
            <person name="Wilkinson J."/>
            <person name="Nicol R."/>
            <person name="Nusbaum C."/>
            <person name="Birren B."/>
            <person name="Berg H.C."/>
            <person name="Church G.M."/>
        </authorList>
    </citation>
    <scope>NUCLEOTIDE SEQUENCE [LARGE SCALE GENOMIC DNA]</scope>
    <source>
        <strain evidence="12">ATCC 43663 / 163K / NCTC 11711</strain>
    </source>
</reference>
<dbReference type="Gene3D" id="3.40.50.300">
    <property type="entry name" value="P-loop containing nucleotide triphosphate hydrolases"/>
    <property type="match status" value="1"/>
</dbReference>
<evidence type="ECO:0000256" key="2">
    <source>
        <dbReference type="ARBA" id="ARBA00022705"/>
    </source>
</evidence>
<dbReference type="HOGENOM" id="CLU_026910_3_2_14"/>
<name>Q6KIT7_MYCM1</name>
<evidence type="ECO:0000256" key="7">
    <source>
        <dbReference type="RuleBase" id="RU000577"/>
    </source>
</evidence>
<evidence type="ECO:0000313" key="11">
    <source>
        <dbReference type="EMBL" id="AAT27487.1"/>
    </source>
</evidence>
<keyword evidence="3 7" id="KW-0547">Nucleotide-binding</keyword>
<evidence type="ECO:0000256" key="1">
    <source>
        <dbReference type="ARBA" id="ARBA00022490"/>
    </source>
</evidence>
<dbReference type="InterPro" id="IPR013317">
    <property type="entry name" value="DnaA_dom"/>
</dbReference>
<dbReference type="PANTHER" id="PTHR30050">
    <property type="entry name" value="CHROMOSOMAL REPLICATION INITIATOR PROTEIN DNAA"/>
    <property type="match status" value="1"/>
</dbReference>
<dbReference type="SMART" id="SM00382">
    <property type="entry name" value="AAA"/>
    <property type="match status" value="1"/>
</dbReference>
<dbReference type="SUPFAM" id="SSF48295">
    <property type="entry name" value="TrpR-like"/>
    <property type="match status" value="1"/>
</dbReference>
<evidence type="ECO:0000256" key="3">
    <source>
        <dbReference type="ARBA" id="ARBA00022741"/>
    </source>
</evidence>
<feature type="domain" description="AAA+ ATPase" evidence="9">
    <location>
        <begin position="151"/>
        <end position="287"/>
    </location>
</feature>
<dbReference type="RefSeq" id="WP_011264521.1">
    <property type="nucleotide sequence ID" value="NC_006908.1"/>
</dbReference>
<dbReference type="KEGG" id="mmo:MMOB0010"/>
<evidence type="ECO:0000256" key="5">
    <source>
        <dbReference type="ARBA" id="ARBA00023121"/>
    </source>
</evidence>
<evidence type="ECO:0000256" key="8">
    <source>
        <dbReference type="RuleBase" id="RU004227"/>
    </source>
</evidence>
<dbReference type="SMART" id="SM00760">
    <property type="entry name" value="Bac_DnaA_C"/>
    <property type="match status" value="1"/>
</dbReference>
<keyword evidence="2 7" id="KW-0235">DNA replication</keyword>
<dbReference type="Proteomes" id="UP000009072">
    <property type="component" value="Chromosome"/>
</dbReference>
<dbReference type="GO" id="GO:0005886">
    <property type="term" value="C:plasma membrane"/>
    <property type="evidence" value="ECO:0007669"/>
    <property type="project" value="TreeGrafter"/>
</dbReference>
<dbReference type="NCBIfam" id="NF001154">
    <property type="entry name" value="PRK00149.3-3"/>
    <property type="match status" value="1"/>
</dbReference>
<sequence length="462" mass="54273">MKKEIFDNKYDYYLKTKNLIDYIDSAINDEMLMKNFFSNLEIEKVNDNEVFIKFGNEKITNFIKENYFYIIKDGIKQIFLRDLNVIYLTKQDKKTNFDSDDINKIDKIINKKTNFENFINKKFTFENLVECDFNKDVLRAIKNVYKQEEIIFNPIFIHSNSGLGKTHLLHALGNEILKESNKSVVYINPDLITQKMVFLMQKGNNEELENLKSFYKNADVLLFDDVQNYKNKEVILKIVFDIINNSLEQQKQIVICSDKKPDELGGFEQRFITRFKSGLTLGMKKASINDLKTILKFLVIKEKLNPDKWEEESYEFVAKNHSNSIRDLIGALNKVKFYSNDFAKNTPYSYLVLKNIFSDLKLDKNNINEDKIISIVTKYYKISKSDLISKSRIPNIVLARDITMWLIRNVLELTFEKIGEIFNNRTHSAVITSINRINQKLINDANLKNILGEIENKINNFE</sequence>
<dbReference type="CDD" id="cd06571">
    <property type="entry name" value="Bac_DnaA_C"/>
    <property type="match status" value="1"/>
</dbReference>
<dbReference type="GO" id="GO:0008289">
    <property type="term" value="F:lipid binding"/>
    <property type="evidence" value="ECO:0007669"/>
    <property type="project" value="UniProtKB-KW"/>
</dbReference>
<dbReference type="InterPro" id="IPR013159">
    <property type="entry name" value="DnaA_C"/>
</dbReference>
<protein>
    <recommendedName>
        <fullName evidence="7">Chromosomal replication initiator protein DnaA</fullName>
    </recommendedName>
</protein>
<dbReference type="PROSITE" id="PS01008">
    <property type="entry name" value="DNAA"/>
    <property type="match status" value="1"/>
</dbReference>
<dbReference type="STRING" id="267748.MMOB0010"/>
<comment type="function">
    <text evidence="7">Plays an essential role in the initiation and regulation of chromosomal replication. ATP-DnaA binds to the origin of replication (oriC) to initiate formation of the DNA replication initiation complex once per cell cycle. Binds the DnaA box (a 9 base pair repeat at the origin) and separates the double-stranded (ds)DNA. Forms a right-handed helical filament on oriC DNA; dsDNA binds to the exterior of the filament while single-stranded (ss)DNA is stabiized in the filament's interior. The ATP-DnaA-oriC complex binds and stabilizes one strand of the AT-rich DNA unwinding element (DUE), permitting loading of DNA polymerase. After initiation quickly degrades to an ADP-DnaA complex that is not apt for DNA replication. Binds acidic phospholipids.</text>
</comment>
<gene>
    <name evidence="11" type="primary">dnaA</name>
    <name evidence="11" type="ordered locus">MMOB0010</name>
</gene>
<proteinExistence type="inferred from homology"/>
<dbReference type="InterPro" id="IPR003593">
    <property type="entry name" value="AAA+_ATPase"/>
</dbReference>
<dbReference type="Gene3D" id="1.10.8.60">
    <property type="match status" value="1"/>
</dbReference>
<keyword evidence="12" id="KW-1185">Reference proteome</keyword>
<comment type="similarity">
    <text evidence="8">Belongs to the DnaA family.</text>
</comment>
<evidence type="ECO:0000256" key="6">
    <source>
        <dbReference type="ARBA" id="ARBA00023125"/>
    </source>
</evidence>
<organism evidence="11 12">
    <name type="scientific">Mycoplasma mobile (strain ATCC 43663 / 163K / NCTC 11711)</name>
    <name type="common">Mesomycoplasma mobile</name>
    <dbReference type="NCBI Taxonomy" id="267748"/>
    <lineage>
        <taxon>Bacteria</taxon>
        <taxon>Bacillati</taxon>
        <taxon>Mycoplasmatota</taxon>
        <taxon>Mycoplasmoidales</taxon>
        <taxon>Metamycoplasmataceae</taxon>
        <taxon>Mesomycoplasma</taxon>
    </lineage>
</organism>
<keyword evidence="1" id="KW-0963">Cytoplasm</keyword>
<dbReference type="GO" id="GO:0003688">
    <property type="term" value="F:DNA replication origin binding"/>
    <property type="evidence" value="ECO:0007669"/>
    <property type="project" value="InterPro"/>
</dbReference>
<feature type="domain" description="Chromosomal replication initiator DnaA C-terminal" evidence="10">
    <location>
        <begin position="368"/>
        <end position="437"/>
    </location>
</feature>
<dbReference type="SMR" id="Q6KIT7"/>
<dbReference type="Gene3D" id="1.10.1750.10">
    <property type="match status" value="1"/>
</dbReference>
<accession>Q6KIT7</accession>
<dbReference type="PANTHER" id="PTHR30050:SF2">
    <property type="entry name" value="CHROMOSOMAL REPLICATION INITIATOR PROTEIN DNAA"/>
    <property type="match status" value="1"/>
</dbReference>
<dbReference type="InterPro" id="IPR010921">
    <property type="entry name" value="Trp_repressor/repl_initiator"/>
</dbReference>
<dbReference type="SUPFAM" id="SSF52540">
    <property type="entry name" value="P-loop containing nucleoside triphosphate hydrolases"/>
    <property type="match status" value="1"/>
</dbReference>
<evidence type="ECO:0000313" key="12">
    <source>
        <dbReference type="Proteomes" id="UP000009072"/>
    </source>
</evidence>
<evidence type="ECO:0000256" key="4">
    <source>
        <dbReference type="ARBA" id="ARBA00022840"/>
    </source>
</evidence>
<evidence type="ECO:0000259" key="9">
    <source>
        <dbReference type="SMART" id="SM00382"/>
    </source>
</evidence>
<dbReference type="Pfam" id="PF08299">
    <property type="entry name" value="Bac_DnaA_C"/>
    <property type="match status" value="1"/>
</dbReference>
<dbReference type="PRINTS" id="PR00051">
    <property type="entry name" value="DNAA"/>
</dbReference>
<dbReference type="OrthoDB" id="9807019at2"/>
<dbReference type="GO" id="GO:0006275">
    <property type="term" value="P:regulation of DNA replication"/>
    <property type="evidence" value="ECO:0007669"/>
    <property type="project" value="InterPro"/>
</dbReference>
<dbReference type="Pfam" id="PF00308">
    <property type="entry name" value="Bac_DnaA"/>
    <property type="match status" value="1"/>
</dbReference>
<dbReference type="AlphaFoldDB" id="Q6KIT7"/>
<evidence type="ECO:0000259" key="10">
    <source>
        <dbReference type="SMART" id="SM00760"/>
    </source>
</evidence>
<dbReference type="InterPro" id="IPR018312">
    <property type="entry name" value="Chromosome_initiator_DnaA_CS"/>
</dbReference>
<keyword evidence="4 7" id="KW-0067">ATP-binding</keyword>
<dbReference type="InterPro" id="IPR020591">
    <property type="entry name" value="Chromosome_initiator_DnaA-like"/>
</dbReference>
<keyword evidence="5" id="KW-0446">Lipid-binding</keyword>